<dbReference type="EMBL" id="CAJVPY010005455">
    <property type="protein sequence ID" value="CAG8643466.1"/>
    <property type="molecule type" value="Genomic_DNA"/>
</dbReference>
<dbReference type="GO" id="GO:0005975">
    <property type="term" value="P:carbohydrate metabolic process"/>
    <property type="evidence" value="ECO:0007669"/>
    <property type="project" value="InterPro"/>
</dbReference>
<dbReference type="SUPFAM" id="SSF51445">
    <property type="entry name" value="(Trans)glycosidases"/>
    <property type="match status" value="1"/>
</dbReference>
<dbReference type="Gene3D" id="2.60.120.260">
    <property type="entry name" value="Galactose-binding domain-like"/>
    <property type="match status" value="2"/>
</dbReference>
<name>A0A9N9H2Z0_9GLOM</name>
<dbReference type="Proteomes" id="UP000789405">
    <property type="component" value="Unassembled WGS sequence"/>
</dbReference>
<dbReference type="AlphaFoldDB" id="A0A9N9H2Z0"/>
<protein>
    <submittedName>
        <fullName evidence="5">25753_t:CDS:1</fullName>
    </submittedName>
</protein>
<evidence type="ECO:0000313" key="6">
    <source>
        <dbReference type="Proteomes" id="UP000789405"/>
    </source>
</evidence>
<feature type="domain" description="Glycoside hydrolase 35 catalytic" evidence="4">
    <location>
        <begin position="57"/>
        <end position="216"/>
    </location>
</feature>
<evidence type="ECO:0000313" key="5">
    <source>
        <dbReference type="EMBL" id="CAG8643466.1"/>
    </source>
</evidence>
<gene>
    <name evidence="5" type="ORF">DERYTH_LOCUS9788</name>
</gene>
<dbReference type="InterPro" id="IPR001944">
    <property type="entry name" value="Glycoside_Hdrlase_35"/>
</dbReference>
<comment type="caution">
    <text evidence="5">The sequence shown here is derived from an EMBL/GenBank/DDBJ whole genome shotgun (WGS) entry which is preliminary data.</text>
</comment>
<dbReference type="PANTHER" id="PTHR23421">
    <property type="entry name" value="BETA-GALACTOSIDASE RELATED"/>
    <property type="match status" value="1"/>
</dbReference>
<proteinExistence type="inferred from homology"/>
<keyword evidence="3" id="KW-1133">Transmembrane helix</keyword>
<dbReference type="Pfam" id="PF01301">
    <property type="entry name" value="Glyco_hydro_35"/>
    <property type="match status" value="2"/>
</dbReference>
<dbReference type="InterPro" id="IPR017853">
    <property type="entry name" value="GH"/>
</dbReference>
<dbReference type="Gene3D" id="3.20.20.80">
    <property type="entry name" value="Glycosidases"/>
    <property type="match status" value="1"/>
</dbReference>
<feature type="domain" description="Glycoside hydrolase 35 catalytic" evidence="4">
    <location>
        <begin position="321"/>
        <end position="425"/>
    </location>
</feature>
<comment type="similarity">
    <text evidence="1 2">Belongs to the glycosyl hydrolase 35 family.</text>
</comment>
<evidence type="ECO:0000256" key="1">
    <source>
        <dbReference type="ARBA" id="ARBA00009809"/>
    </source>
</evidence>
<sequence length="1019" mass="117623">MVIPELAALLTVLPAGLVAFYVWLLKSRKGSLPITNDECAFDKNKYGHILNFDKYCLYIHEKPTLIISGEFHYFRIPDKSRWESILKKYRAGGFNCVRLYFHWGYHSPDEGIYNFDDNRDIDYLLNLCENLNLYVLAAPGPYICTETQAGGFPFWVLEKVKRVRHMLYTGFKKYDPEFSAYQKQWFEKILPIIAKHQITEKQGGCVIAVQIENELFEKVINIPFGLHDEMKFLCKVARDCEINVPLFTNDPNEVGSFIIKPSSNFLNRGSFGLDLYGFDKYFVFVPASSPTPWAFNVVQDPKKWKPWKPKDVANALDVIEKTTRSYGPEAANTPIFIPELQGGWFTTYKLQHTFDDVYNYYGGAFTRTAYESVLAQGCTMASIYMVYGGTNWGTLGDLDGYTSYDYSACVREYGYMSSRIRELRLGIHFIRSFSDLFTKTERVKNPNISTSIKNVFNLQRQSVMKNVKRGDEVLFSFFRNFNDQKLPIFQVFVKYKEGQRREQKFSMNCFLQYKTSFIALGNYITITGLKLIFSTLPIYLRIIQNQVNEIWIVPVNDVGELAFQGEVTIDGNLGSSIRKVGHAIHIVSFNGVGGFARIRNADSKGDLYILALRNESLNVYFDPLNSVLETQYGDQEHDITILFSREPSKHVRFQSHPTYPLPFVYKKQFTAGEKTSEVHLVPKLLRWRYRTTDFNDLDWRKIDLKNGGPIENYYASGHILYNARFSSNYSSSKVNLSINMRHRCTIFVNGRFVGGHTTYSRQLFFPGSKFGPELFKYLGGEKYDITQFLHPNGDEEKNSLVILVENWGISRQSVIFNDVRNPRGIISANIDGLVKETKLNWSICGVDLRKLDNPFNTSGIPDEHKNFDWKESEKGINGYGVIPNDGIKWWSFRFSHPLESKFKDILNAPLRLVLYGSFTSYIFLNDTLIGRYYGNGDCAQHDYYLMDGLLKFGDEENQITMMVYSWETVNPEEIIVEIRGWEIDDVKKTGNLIKPKKGVDEDIDEVKPWIVRKEHIPLT</sequence>
<dbReference type="InterPro" id="IPR008979">
    <property type="entry name" value="Galactose-bd-like_sf"/>
</dbReference>
<evidence type="ECO:0000256" key="2">
    <source>
        <dbReference type="RuleBase" id="RU003679"/>
    </source>
</evidence>
<dbReference type="OrthoDB" id="1657402at2759"/>
<feature type="transmembrane region" description="Helical" evidence="3">
    <location>
        <begin position="6"/>
        <end position="25"/>
    </location>
</feature>
<reference evidence="5" key="1">
    <citation type="submission" date="2021-06" db="EMBL/GenBank/DDBJ databases">
        <authorList>
            <person name="Kallberg Y."/>
            <person name="Tangrot J."/>
            <person name="Rosling A."/>
        </authorList>
    </citation>
    <scope>NUCLEOTIDE SEQUENCE</scope>
    <source>
        <strain evidence="5">MA453B</strain>
    </source>
</reference>
<dbReference type="GO" id="GO:0004553">
    <property type="term" value="F:hydrolase activity, hydrolyzing O-glycosyl compounds"/>
    <property type="evidence" value="ECO:0007669"/>
    <property type="project" value="InterPro"/>
</dbReference>
<evidence type="ECO:0000259" key="4">
    <source>
        <dbReference type="Pfam" id="PF01301"/>
    </source>
</evidence>
<keyword evidence="6" id="KW-1185">Reference proteome</keyword>
<dbReference type="InterPro" id="IPR031330">
    <property type="entry name" value="Gly_Hdrlase_35_cat"/>
</dbReference>
<organism evidence="5 6">
    <name type="scientific">Dentiscutata erythropus</name>
    <dbReference type="NCBI Taxonomy" id="1348616"/>
    <lineage>
        <taxon>Eukaryota</taxon>
        <taxon>Fungi</taxon>
        <taxon>Fungi incertae sedis</taxon>
        <taxon>Mucoromycota</taxon>
        <taxon>Glomeromycotina</taxon>
        <taxon>Glomeromycetes</taxon>
        <taxon>Diversisporales</taxon>
        <taxon>Gigasporaceae</taxon>
        <taxon>Dentiscutata</taxon>
    </lineage>
</organism>
<keyword evidence="3" id="KW-0812">Transmembrane</keyword>
<dbReference type="SUPFAM" id="SSF49785">
    <property type="entry name" value="Galactose-binding domain-like"/>
    <property type="match status" value="2"/>
</dbReference>
<accession>A0A9N9H2Z0</accession>
<dbReference type="PRINTS" id="PR00742">
    <property type="entry name" value="GLHYDRLASE35"/>
</dbReference>
<keyword evidence="3" id="KW-0472">Membrane</keyword>
<evidence type="ECO:0000256" key="3">
    <source>
        <dbReference type="SAM" id="Phobius"/>
    </source>
</evidence>